<accession>A0A0G4NGR6</accession>
<dbReference type="AlphaFoldDB" id="A0A0G4NGR6"/>
<evidence type="ECO:0000313" key="2">
    <source>
        <dbReference type="EMBL" id="CRK45609.1"/>
    </source>
</evidence>
<feature type="region of interest" description="Disordered" evidence="1">
    <location>
        <begin position="1"/>
        <end position="98"/>
    </location>
</feature>
<sequence length="98" mass="10660">MDFLKKAAESISSSSNKNKNQQQQQQQGNNNNNNNASGSTQQPQQQQQTDDYGDKAFAALASKTGYSLGRDTQEKITDAGRGAFEKASGQKVPEKFSN</sequence>
<dbReference type="EMBL" id="CVQI01034939">
    <property type="protein sequence ID" value="CRK45609.1"/>
    <property type="molecule type" value="Genomic_DNA"/>
</dbReference>
<proteinExistence type="predicted"/>
<reference evidence="3" key="1">
    <citation type="submission" date="2015-05" db="EMBL/GenBank/DDBJ databases">
        <authorList>
            <person name="Fogelqvist Johan"/>
        </authorList>
    </citation>
    <scope>NUCLEOTIDE SEQUENCE [LARGE SCALE GENOMIC DNA]</scope>
</reference>
<evidence type="ECO:0000313" key="3">
    <source>
        <dbReference type="Proteomes" id="UP000045706"/>
    </source>
</evidence>
<feature type="compositionally biased region" description="Low complexity" evidence="1">
    <location>
        <begin position="12"/>
        <end position="48"/>
    </location>
</feature>
<gene>
    <name evidence="2" type="ORF">BN1723_006721</name>
</gene>
<name>A0A0G4NGR6_VERLO</name>
<dbReference type="Proteomes" id="UP000045706">
    <property type="component" value="Unassembled WGS sequence"/>
</dbReference>
<protein>
    <submittedName>
        <fullName evidence="2">Uncharacterized protein</fullName>
    </submittedName>
</protein>
<organism evidence="2 3">
    <name type="scientific">Verticillium longisporum</name>
    <name type="common">Verticillium dahliae var. longisporum</name>
    <dbReference type="NCBI Taxonomy" id="100787"/>
    <lineage>
        <taxon>Eukaryota</taxon>
        <taxon>Fungi</taxon>
        <taxon>Dikarya</taxon>
        <taxon>Ascomycota</taxon>
        <taxon>Pezizomycotina</taxon>
        <taxon>Sordariomycetes</taxon>
        <taxon>Hypocreomycetidae</taxon>
        <taxon>Glomerellales</taxon>
        <taxon>Plectosphaerellaceae</taxon>
        <taxon>Verticillium</taxon>
    </lineage>
</organism>
<evidence type="ECO:0000256" key="1">
    <source>
        <dbReference type="SAM" id="MobiDB-lite"/>
    </source>
</evidence>